<name>A0A0G4GNA1_VITBC</name>
<feature type="region of interest" description="Disordered" evidence="1">
    <location>
        <begin position="211"/>
        <end position="272"/>
    </location>
</feature>
<dbReference type="InParanoid" id="A0A0G4GNA1"/>
<evidence type="ECO:0000313" key="2">
    <source>
        <dbReference type="EMBL" id="CEM31679.1"/>
    </source>
</evidence>
<feature type="compositionally biased region" description="Low complexity" evidence="1">
    <location>
        <begin position="144"/>
        <end position="164"/>
    </location>
</feature>
<reference evidence="2 3" key="1">
    <citation type="submission" date="2014-11" db="EMBL/GenBank/DDBJ databases">
        <authorList>
            <person name="Zhu J."/>
            <person name="Qi W."/>
            <person name="Song R."/>
        </authorList>
    </citation>
    <scope>NUCLEOTIDE SEQUENCE [LARGE SCALE GENOMIC DNA]</scope>
</reference>
<feature type="region of interest" description="Disordered" evidence="1">
    <location>
        <begin position="74"/>
        <end position="93"/>
    </location>
</feature>
<evidence type="ECO:0000256" key="1">
    <source>
        <dbReference type="SAM" id="MobiDB-lite"/>
    </source>
</evidence>
<feature type="compositionally biased region" description="Basic residues" evidence="1">
    <location>
        <begin position="230"/>
        <end position="249"/>
    </location>
</feature>
<dbReference type="SUPFAM" id="SSF54001">
    <property type="entry name" value="Cysteine proteinases"/>
    <property type="match status" value="1"/>
</dbReference>
<dbReference type="VEuPathDB" id="CryptoDB:Vbra_6336"/>
<dbReference type="Proteomes" id="UP000041254">
    <property type="component" value="Unassembled WGS sequence"/>
</dbReference>
<feature type="region of interest" description="Disordered" evidence="1">
    <location>
        <begin position="144"/>
        <end position="175"/>
    </location>
</feature>
<feature type="region of interest" description="Disordered" evidence="1">
    <location>
        <begin position="284"/>
        <end position="309"/>
    </location>
</feature>
<sequence>MAATQHPAGEGGHRKGETAPTAKTEQGPGDTRAQLAQTGLFRRYASRLMGPSRTNAQLTTHMRISVRLWLEDQRNKQRMKREREREREREMKAEEGFDATGPLLVPVDPINQKEQQQQQQQQQYGAIIDEKEEPIVEDLPMANQEQPMEQQQQQQEQLQQEEPLVSATAPASSGMSWEDRLAIEEEIQQVKMEMEIKHMDFLRLYGEEPNVATRSDQSAAKEIEDERQERRARKPGKTQRRANKKRRCSRREDNSGETQEGESETPTDLYGELDVEKLVRMVAEEASERSAQAPFREQSQTHKQAHSRKVQTVWAPPPGFYTKLSTPPHSSHGLARSESGSWSNPKRRYNYNAVKAIMREENVDIFESDVLLTPIRRGLEGQKVGCQQNEPPWKLGVVDMKKETIAVLNPMVQAENGKPRNWTLCHDDQFLSRMRHFLYDEKCRLEGRGKREHFDKWKAQEASSMRPPANIEKDADLYTVLYAASYCTRWKNVPVAIERISDVDKERILGELREEMNIAAQRGGGVYPVLQTLLATGCPRIGG</sequence>
<dbReference type="AlphaFoldDB" id="A0A0G4GNA1"/>
<dbReference type="Gene3D" id="3.40.395.10">
    <property type="entry name" value="Adenoviral Proteinase, Chain A"/>
    <property type="match status" value="1"/>
</dbReference>
<feature type="region of interest" description="Disordered" evidence="1">
    <location>
        <begin position="1"/>
        <end position="36"/>
    </location>
</feature>
<gene>
    <name evidence="2" type="ORF">Vbra_6336</name>
</gene>
<dbReference type="EMBL" id="CDMY01000735">
    <property type="protein sequence ID" value="CEM31679.1"/>
    <property type="molecule type" value="Genomic_DNA"/>
</dbReference>
<keyword evidence="3" id="KW-1185">Reference proteome</keyword>
<accession>A0A0G4GNA1</accession>
<protein>
    <submittedName>
        <fullName evidence="2">Uncharacterized protein</fullName>
    </submittedName>
</protein>
<proteinExistence type="predicted"/>
<evidence type="ECO:0000313" key="3">
    <source>
        <dbReference type="Proteomes" id="UP000041254"/>
    </source>
</evidence>
<organism evidence="2 3">
    <name type="scientific">Vitrella brassicaformis (strain CCMP3155)</name>
    <dbReference type="NCBI Taxonomy" id="1169540"/>
    <lineage>
        <taxon>Eukaryota</taxon>
        <taxon>Sar</taxon>
        <taxon>Alveolata</taxon>
        <taxon>Colpodellida</taxon>
        <taxon>Vitrellaceae</taxon>
        <taxon>Vitrella</taxon>
    </lineage>
</organism>
<feature type="compositionally biased region" description="Basic and acidic residues" evidence="1">
    <location>
        <begin position="219"/>
        <end position="229"/>
    </location>
</feature>
<dbReference type="InterPro" id="IPR038765">
    <property type="entry name" value="Papain-like_cys_pep_sf"/>
</dbReference>